<protein>
    <recommendedName>
        <fullName evidence="3">TauD/TfdA-like domain-containing protein</fullName>
    </recommendedName>
</protein>
<evidence type="ECO:0000313" key="4">
    <source>
        <dbReference type="EMBL" id="KAK9812278.1"/>
    </source>
</evidence>
<dbReference type="SUPFAM" id="SSF51197">
    <property type="entry name" value="Clavaminate synthase-like"/>
    <property type="match status" value="1"/>
</dbReference>
<evidence type="ECO:0000256" key="2">
    <source>
        <dbReference type="ARBA" id="ARBA00023194"/>
    </source>
</evidence>
<keyword evidence="2" id="KW-0045">Antibiotic biosynthesis</keyword>
<dbReference type="Gene3D" id="3.60.130.10">
    <property type="entry name" value="Clavaminate synthase-like"/>
    <property type="match status" value="1"/>
</dbReference>
<sequence length="443" mass="49951">MAQKQNLSEIAKDPRLHDLRQTQLQVAMGIESGSDALRGTLAGNTDDLSPSTLIDISLNDPFVPAKLEKALSPRSQRVSGPQGNVEPLTLIRDPAAWTVADWAGKDDWIYQLTDQDLAELDAAVTEAQARGIRQTGNAYHVQEVVKSQADFPLPTLGPKLVAIRENVRIGRGFQLIRGVPVDRLTRQQVMIVYWGMGLYWGNTNMQNAKQHIIGHIKDLRQTVNSTTRVYTTNLAQPFHNDISDIVGLLCLQKAPKGGLSSWSSSLQVVNEMLLRGRQDLVQELAGPNWYLDRKGEIPEGEKPYFRLPILNYHKGYLSINYSATYYELAQRHPDVPRMTPKQKEAVRWFNALAKSDELRMDGDLQPGDIQLLQNHGILHMRTAFEDALEEDQRRHLLRLWISPPNDRELPEVYRPLWGSITPGQRGGIWGFEDVPPTIPLEAE</sequence>
<evidence type="ECO:0000259" key="3">
    <source>
        <dbReference type="Pfam" id="PF02668"/>
    </source>
</evidence>
<keyword evidence="1" id="KW-0560">Oxidoreductase</keyword>
<name>A0AAW1PUQ0_9CHLO</name>
<gene>
    <name evidence="4" type="ORF">WJX73_009708</name>
</gene>
<dbReference type="Pfam" id="PF02668">
    <property type="entry name" value="TauD"/>
    <property type="match status" value="1"/>
</dbReference>
<comment type="caution">
    <text evidence="4">The sequence shown here is derived from an EMBL/GenBank/DDBJ whole genome shotgun (WGS) entry which is preliminary data.</text>
</comment>
<dbReference type="Proteomes" id="UP001465755">
    <property type="component" value="Unassembled WGS sequence"/>
</dbReference>
<dbReference type="PANTHER" id="PTHR10696">
    <property type="entry name" value="GAMMA-BUTYROBETAINE HYDROXYLASE-RELATED"/>
    <property type="match status" value="1"/>
</dbReference>
<dbReference type="InterPro" id="IPR042098">
    <property type="entry name" value="TauD-like_sf"/>
</dbReference>
<dbReference type="GO" id="GO:0016491">
    <property type="term" value="F:oxidoreductase activity"/>
    <property type="evidence" value="ECO:0007669"/>
    <property type="project" value="UniProtKB-KW"/>
</dbReference>
<keyword evidence="5" id="KW-1185">Reference proteome</keyword>
<accession>A0AAW1PUQ0</accession>
<dbReference type="PANTHER" id="PTHR10696:SF56">
    <property type="entry name" value="TAUD_TFDA-LIKE DOMAIN-CONTAINING PROTEIN"/>
    <property type="match status" value="1"/>
</dbReference>
<dbReference type="EMBL" id="JALJOQ010000008">
    <property type="protein sequence ID" value="KAK9812278.1"/>
    <property type="molecule type" value="Genomic_DNA"/>
</dbReference>
<evidence type="ECO:0000256" key="1">
    <source>
        <dbReference type="ARBA" id="ARBA00023002"/>
    </source>
</evidence>
<evidence type="ECO:0000313" key="5">
    <source>
        <dbReference type="Proteomes" id="UP001465755"/>
    </source>
</evidence>
<dbReference type="InterPro" id="IPR050411">
    <property type="entry name" value="AlphaKG_dependent_hydroxylases"/>
</dbReference>
<dbReference type="InterPro" id="IPR003819">
    <property type="entry name" value="TauD/TfdA-like"/>
</dbReference>
<dbReference type="GO" id="GO:0017000">
    <property type="term" value="P:antibiotic biosynthetic process"/>
    <property type="evidence" value="ECO:0007669"/>
    <property type="project" value="UniProtKB-KW"/>
</dbReference>
<organism evidence="4 5">
    <name type="scientific">Symbiochloris irregularis</name>
    <dbReference type="NCBI Taxonomy" id="706552"/>
    <lineage>
        <taxon>Eukaryota</taxon>
        <taxon>Viridiplantae</taxon>
        <taxon>Chlorophyta</taxon>
        <taxon>core chlorophytes</taxon>
        <taxon>Trebouxiophyceae</taxon>
        <taxon>Trebouxiales</taxon>
        <taxon>Trebouxiaceae</taxon>
        <taxon>Symbiochloris</taxon>
    </lineage>
</organism>
<proteinExistence type="predicted"/>
<dbReference type="AlphaFoldDB" id="A0AAW1PUQ0"/>
<reference evidence="4 5" key="1">
    <citation type="journal article" date="2024" name="Nat. Commun.">
        <title>Phylogenomics reveals the evolutionary origins of lichenization in chlorophyte algae.</title>
        <authorList>
            <person name="Puginier C."/>
            <person name="Libourel C."/>
            <person name="Otte J."/>
            <person name="Skaloud P."/>
            <person name="Haon M."/>
            <person name="Grisel S."/>
            <person name="Petersen M."/>
            <person name="Berrin J.G."/>
            <person name="Delaux P.M."/>
            <person name="Dal Grande F."/>
            <person name="Keller J."/>
        </authorList>
    </citation>
    <scope>NUCLEOTIDE SEQUENCE [LARGE SCALE GENOMIC DNA]</scope>
    <source>
        <strain evidence="4 5">SAG 2036</strain>
    </source>
</reference>
<feature type="domain" description="TauD/TfdA-like" evidence="3">
    <location>
        <begin position="148"/>
        <end position="400"/>
    </location>
</feature>